<feature type="transmembrane region" description="Helical" evidence="5">
    <location>
        <begin position="24"/>
        <end position="42"/>
    </location>
</feature>
<keyword evidence="7" id="KW-1185">Reference proteome</keyword>
<keyword evidence="2 5" id="KW-0812">Transmembrane</keyword>
<dbReference type="Pfam" id="PF05105">
    <property type="entry name" value="Phage_holin_4_1"/>
    <property type="match status" value="1"/>
</dbReference>
<comment type="subcellular location">
    <subcellularLocation>
        <location evidence="1">Membrane</location>
        <topology evidence="1">Multi-pass membrane protein</topology>
    </subcellularLocation>
</comment>
<dbReference type="InterPro" id="IPR006480">
    <property type="entry name" value="Phage_holin_4_1"/>
</dbReference>
<name>A0ABZ3IGK9_9FIRM</name>
<protein>
    <recommendedName>
        <fullName evidence="8">Holin family protein</fullName>
    </recommendedName>
</protein>
<gene>
    <name evidence="6" type="ORF">SPSIL_009180</name>
</gene>
<keyword evidence="4 5" id="KW-0472">Membrane</keyword>
<evidence type="ECO:0000256" key="5">
    <source>
        <dbReference type="SAM" id="Phobius"/>
    </source>
</evidence>
<proteinExistence type="predicted"/>
<evidence type="ECO:0000256" key="2">
    <source>
        <dbReference type="ARBA" id="ARBA00022692"/>
    </source>
</evidence>
<accession>A0ABZ3IGK9</accession>
<feature type="transmembrane region" description="Helical" evidence="5">
    <location>
        <begin position="48"/>
        <end position="65"/>
    </location>
</feature>
<evidence type="ECO:0000313" key="6">
    <source>
        <dbReference type="EMBL" id="XFO64809.1"/>
    </source>
</evidence>
<evidence type="ECO:0008006" key="8">
    <source>
        <dbReference type="Google" id="ProtNLM"/>
    </source>
</evidence>
<dbReference type="Proteomes" id="UP000216752">
    <property type="component" value="Chromosome"/>
</dbReference>
<dbReference type="EMBL" id="CP155573">
    <property type="protein sequence ID" value="XFO64809.1"/>
    <property type="molecule type" value="Genomic_DNA"/>
</dbReference>
<organism evidence="6 7">
    <name type="scientific">Sporomusa silvacetica DSM 10669</name>
    <dbReference type="NCBI Taxonomy" id="1123289"/>
    <lineage>
        <taxon>Bacteria</taxon>
        <taxon>Bacillati</taxon>
        <taxon>Bacillota</taxon>
        <taxon>Negativicutes</taxon>
        <taxon>Selenomonadales</taxon>
        <taxon>Sporomusaceae</taxon>
        <taxon>Sporomusa</taxon>
    </lineage>
</organism>
<dbReference type="NCBIfam" id="TIGR01593">
    <property type="entry name" value="holin_tox_secr"/>
    <property type="match status" value="1"/>
</dbReference>
<reference evidence="6" key="1">
    <citation type="submission" date="2024-05" db="EMBL/GenBank/DDBJ databases">
        <title>Isolation and characterization of Sporomusa carbonis sp. nov., a carboxydotrophic hydrogenogen in the genus of Sporomusa isolated from a charcoal burning pile.</title>
        <authorList>
            <person name="Boeer T."/>
            <person name="Rosenbaum F."/>
            <person name="Eysell L."/>
            <person name="Mueller V."/>
            <person name="Daniel R."/>
            <person name="Poehlein A."/>
        </authorList>
    </citation>
    <scope>NUCLEOTIDE SEQUENCE [LARGE SCALE GENOMIC DNA]</scope>
    <source>
        <strain evidence="6">DSM 10669</strain>
    </source>
</reference>
<evidence type="ECO:0000313" key="7">
    <source>
        <dbReference type="Proteomes" id="UP000216752"/>
    </source>
</evidence>
<evidence type="ECO:0000256" key="1">
    <source>
        <dbReference type="ARBA" id="ARBA00004141"/>
    </source>
</evidence>
<evidence type="ECO:0000256" key="4">
    <source>
        <dbReference type="ARBA" id="ARBA00023136"/>
    </source>
</evidence>
<dbReference type="RefSeq" id="WP_245867932.1">
    <property type="nucleotide sequence ID" value="NZ_CP155573.1"/>
</dbReference>
<sequence>MINTTLTEWYLWLANLYTATELKIIALCSIAGAFFSVAVGGIDAQITALIQLVIADYVTGLLAAWKTHSLGSNRGTRGLFKKVAIFAAVALAHTVDNAMTTHTLRSMAICGFAGVEAMSIVENFDRIGWGKYIPEFLRNKLIQIRNEKGVKING</sequence>
<keyword evidence="3 5" id="KW-1133">Transmembrane helix</keyword>
<evidence type="ECO:0000256" key="3">
    <source>
        <dbReference type="ARBA" id="ARBA00022989"/>
    </source>
</evidence>